<evidence type="ECO:0008006" key="7">
    <source>
        <dbReference type="Google" id="ProtNLM"/>
    </source>
</evidence>
<dbReference type="CDD" id="cd17041">
    <property type="entry name" value="Ubl_WDR48"/>
    <property type="match status" value="1"/>
</dbReference>
<comment type="caution">
    <text evidence="6">The sequence shown here is derived from an EMBL/GenBank/DDBJ whole genome shotgun (WGS) entry which is preliminary data.</text>
</comment>
<dbReference type="PROSITE" id="PS00678">
    <property type="entry name" value="WD_REPEATS_1"/>
    <property type="match status" value="1"/>
</dbReference>
<feature type="compositionally biased region" description="Polar residues" evidence="5">
    <location>
        <begin position="997"/>
        <end position="1007"/>
    </location>
</feature>
<dbReference type="PRINTS" id="PR00320">
    <property type="entry name" value="GPROTEINBRPT"/>
</dbReference>
<feature type="compositionally biased region" description="Basic and acidic residues" evidence="5">
    <location>
        <begin position="529"/>
        <end position="540"/>
    </location>
</feature>
<dbReference type="SUPFAM" id="SSF50978">
    <property type="entry name" value="WD40 repeat-like"/>
    <property type="match status" value="1"/>
</dbReference>
<dbReference type="SMART" id="SM00320">
    <property type="entry name" value="WD40"/>
    <property type="match status" value="8"/>
</dbReference>
<dbReference type="EMBL" id="JAFIQS010000013">
    <property type="protein sequence ID" value="KAG5163906.1"/>
    <property type="molecule type" value="Genomic_DNA"/>
</dbReference>
<proteinExistence type="inferred from homology"/>
<feature type="region of interest" description="Disordered" evidence="5">
    <location>
        <begin position="903"/>
        <end position="928"/>
    </location>
</feature>
<dbReference type="Pfam" id="PF11816">
    <property type="entry name" value="DUF3337"/>
    <property type="match status" value="1"/>
</dbReference>
<dbReference type="GO" id="GO:0043130">
    <property type="term" value="F:ubiquitin binding"/>
    <property type="evidence" value="ECO:0007669"/>
    <property type="project" value="TreeGrafter"/>
</dbReference>
<accession>A0A8H7XPY2</accession>
<dbReference type="GO" id="GO:0000724">
    <property type="term" value="P:double-strand break repair via homologous recombination"/>
    <property type="evidence" value="ECO:0007669"/>
    <property type="project" value="TreeGrafter"/>
</dbReference>
<feature type="region of interest" description="Disordered" evidence="5">
    <location>
        <begin position="1157"/>
        <end position="1181"/>
    </location>
</feature>
<dbReference type="Gene3D" id="2.130.10.10">
    <property type="entry name" value="YVTN repeat-like/Quinoprotein amine dehydrogenase"/>
    <property type="match status" value="2"/>
</dbReference>
<feature type="region of interest" description="Disordered" evidence="5">
    <location>
        <begin position="944"/>
        <end position="1015"/>
    </location>
</feature>
<dbReference type="PROSITE" id="PS50082">
    <property type="entry name" value="WD_REPEATS_2"/>
    <property type="match status" value="4"/>
</dbReference>
<evidence type="ECO:0000256" key="4">
    <source>
        <dbReference type="PROSITE-ProRule" id="PRU00221"/>
    </source>
</evidence>
<keyword evidence="3" id="KW-0677">Repeat</keyword>
<dbReference type="Pfam" id="PF00400">
    <property type="entry name" value="WD40"/>
    <property type="match status" value="5"/>
</dbReference>
<name>A0A8H7XPY2_PSICU</name>
<dbReference type="AlphaFoldDB" id="A0A8H7XPY2"/>
<evidence type="ECO:0000256" key="3">
    <source>
        <dbReference type="ARBA" id="ARBA00022737"/>
    </source>
</evidence>
<protein>
    <recommendedName>
        <fullName evidence="7">WD40 repeat-like protein</fullName>
    </recommendedName>
</protein>
<dbReference type="OrthoDB" id="2421129at2759"/>
<organism evidence="6">
    <name type="scientific">Psilocybe cubensis</name>
    <name type="common">Psychedelic mushroom</name>
    <name type="synonym">Stropharia cubensis</name>
    <dbReference type="NCBI Taxonomy" id="181762"/>
    <lineage>
        <taxon>Eukaryota</taxon>
        <taxon>Fungi</taxon>
        <taxon>Dikarya</taxon>
        <taxon>Basidiomycota</taxon>
        <taxon>Agaricomycotina</taxon>
        <taxon>Agaricomycetes</taxon>
        <taxon>Agaricomycetidae</taxon>
        <taxon>Agaricales</taxon>
        <taxon>Agaricineae</taxon>
        <taxon>Strophariaceae</taxon>
        <taxon>Psilocybe</taxon>
    </lineage>
</organism>
<feature type="repeat" description="WD" evidence="4">
    <location>
        <begin position="196"/>
        <end position="228"/>
    </location>
</feature>
<dbReference type="PANTHER" id="PTHR19862">
    <property type="entry name" value="WD REPEAT-CONTAINING PROTEIN 48"/>
    <property type="match status" value="1"/>
</dbReference>
<feature type="compositionally biased region" description="Polar residues" evidence="5">
    <location>
        <begin position="498"/>
        <end position="528"/>
    </location>
</feature>
<evidence type="ECO:0000313" key="6">
    <source>
        <dbReference type="EMBL" id="KAG5163906.1"/>
    </source>
</evidence>
<sequence length="1232" mass="134291">MVQPRRRVSYIIPSPSEPPPRLQLPPHGVSRLGATGPLLTLYNSDDEPGGKSTSHNVSQPRHRLGVASLALDLSTQLIGRNAPEGILYSGGRDGLVMSWDLGITMKKKFVDTANVGSKRGRWEAMTGWGDDSIDEEAEDGEERLVSDGDILGDVTTNADRRRRAASVSGELPHERQWETDILSFKPGMPTQFRQCAQAHADWVNDILLCNYNQTVVSASSDGTVKVWNPHASVASDPSIIGSHSDYVRCLTHCREQSWVASGSFDRTIKLWDLGRPPAAQVEPLVTLNPPDATAPKSSVYALAADPYGKTIASGSPERVVRLWDPRTGKRTGKLVGHTDNIRAILISDDSKYLLTGSADASIKLWSLSSQRCLHTFTHHTDSVWSLFSDHPSLETFYSGDRSGLVCRVDVEGSPDISEGECVVLCNDAVDQSRSSSEGINKIVVMDDHLLWTASGSSSIKRWNIPQRRVARAIQSHSPESEGQTSPNVFKRRALVSADSPSEASTRPSTGQGHSRRMSFSPSVASLTSDSERWRDRETDGKLNGLPYDSLVKLVSPNDSFTPYSSNRNRDPEVATLYSAASVMSVPRQATRASVSAQTALSASPSGLTGPLQSSRTEETVLVTNTSRALYEDRELAADAIPLCTDPDGVIPGDHGLVRSVILNDRINALTVDTAGQVAVWDIVRGQCLGLYRPEDVAAASHAGSTANGAEEKERSPREALEAVRERIEGEGVISSWCMADTKCGVLTIHLSERCFDAEVYADEVGFAMSSQFSDESKLNVGKWVLRNLFIGFIQEELRLHQSPDKDDKLPGTLSRSSSQETIDPNIRNRLPAHSESTTRKKHRPRASSTVINSPDMIPATQTPNAPVRSSPLLTPLIPLHTLNGIRENPNFSVLPPIPQSPPAQYDVTPTPGAHQRRARSGTIDGGAAATPIAGAKDDYFSARTRQPQGGVPASPDDFSGWTGPNKAEPATPSTPSGLMGRLRNFGKIGKRPVSDVPNVSNVATPTAETPHPADGRTTVEIERTPLQTLLSAPLTPPSSADAPLHPLSPQTIVLISEEAQPSYTTLYRRDVAHIHEDIEALENAMPMWLTEYLLLNKIPLSTPLAKLSFVLMPWNKDPDVEPLPELLNTTQSKLTANRYLRVRKIVNHVQDKLEKMAHGSRAGSIRSSIEDSQTGSKAPRPRAEDEFEILCNEVVLPLGMSLAAVRQYVWKSGNELVMHYRRKRMTISGPLQ</sequence>
<feature type="region of interest" description="Disordered" evidence="5">
    <location>
        <begin position="1"/>
        <end position="24"/>
    </location>
</feature>
<evidence type="ECO:0000256" key="2">
    <source>
        <dbReference type="ARBA" id="ARBA00022574"/>
    </source>
</evidence>
<feature type="repeat" description="WD" evidence="4">
    <location>
        <begin position="292"/>
        <end position="333"/>
    </location>
</feature>
<keyword evidence="2 4" id="KW-0853">WD repeat</keyword>
<dbReference type="InterPro" id="IPR020472">
    <property type="entry name" value="WD40_PAC1"/>
</dbReference>
<feature type="compositionally biased region" description="Polar residues" evidence="5">
    <location>
        <begin position="813"/>
        <end position="822"/>
    </location>
</feature>
<comment type="similarity">
    <text evidence="1">Belongs to the WD repeat WDR48 family.</text>
</comment>
<feature type="repeat" description="WD" evidence="4">
    <location>
        <begin position="240"/>
        <end position="273"/>
    </location>
</feature>
<evidence type="ECO:0000256" key="1">
    <source>
        <dbReference type="ARBA" id="ARBA00006917"/>
    </source>
</evidence>
<dbReference type="PROSITE" id="PS50294">
    <property type="entry name" value="WD_REPEATS_REGION"/>
    <property type="match status" value="4"/>
</dbReference>
<dbReference type="InterPro" id="IPR001680">
    <property type="entry name" value="WD40_rpt"/>
</dbReference>
<dbReference type="PANTHER" id="PTHR19862:SF14">
    <property type="entry name" value="WD REPEAT-CONTAINING PROTEIN 48"/>
    <property type="match status" value="1"/>
</dbReference>
<dbReference type="InterPro" id="IPR051246">
    <property type="entry name" value="WDR48"/>
</dbReference>
<dbReference type="CDD" id="cd00200">
    <property type="entry name" value="WD40"/>
    <property type="match status" value="1"/>
</dbReference>
<dbReference type="InterPro" id="IPR015943">
    <property type="entry name" value="WD40/YVTN_repeat-like_dom_sf"/>
</dbReference>
<reference evidence="6" key="1">
    <citation type="submission" date="2021-02" db="EMBL/GenBank/DDBJ databases">
        <title>Psilocybe cubensis genome.</title>
        <authorList>
            <person name="Mckernan K.J."/>
            <person name="Crawford S."/>
            <person name="Trippe A."/>
            <person name="Kane L.T."/>
            <person name="Mclaughlin S."/>
        </authorList>
    </citation>
    <scope>NUCLEOTIDE SEQUENCE [LARGE SCALE GENOMIC DNA]</scope>
    <source>
        <strain evidence="6">MGC-MH-2018</strain>
    </source>
</reference>
<dbReference type="InterPro" id="IPR036322">
    <property type="entry name" value="WD40_repeat_dom_sf"/>
</dbReference>
<feature type="region of interest" description="Disordered" evidence="5">
    <location>
        <begin position="495"/>
        <end position="541"/>
    </location>
</feature>
<feature type="compositionally biased region" description="Polar residues" evidence="5">
    <location>
        <begin position="1165"/>
        <end position="1176"/>
    </location>
</feature>
<gene>
    <name evidence="6" type="ORF">JR316_011099</name>
</gene>
<dbReference type="InterPro" id="IPR021772">
    <property type="entry name" value="WDR48/Bun107"/>
</dbReference>
<feature type="region of interest" description="Disordered" evidence="5">
    <location>
        <begin position="802"/>
        <end position="869"/>
    </location>
</feature>
<dbReference type="InterPro" id="IPR019775">
    <property type="entry name" value="WD40_repeat_CS"/>
</dbReference>
<evidence type="ECO:0000256" key="5">
    <source>
        <dbReference type="SAM" id="MobiDB-lite"/>
    </source>
</evidence>
<feature type="repeat" description="WD" evidence="4">
    <location>
        <begin position="334"/>
        <end position="375"/>
    </location>
</feature>